<feature type="region of interest" description="Disordered" evidence="1">
    <location>
        <begin position="51"/>
        <end position="73"/>
    </location>
</feature>
<reference evidence="2 3" key="1">
    <citation type="submission" date="2014-03" db="EMBL/GenBank/DDBJ databases">
        <title>Draft genome of the hookworm Oesophagostomum dentatum.</title>
        <authorList>
            <person name="Mitreva M."/>
        </authorList>
    </citation>
    <scope>NUCLEOTIDE SEQUENCE [LARGE SCALE GENOMIC DNA]</scope>
    <source>
        <strain evidence="2 3">OD-Hann</strain>
    </source>
</reference>
<dbReference type="EMBL" id="KN592182">
    <property type="protein sequence ID" value="KHJ81237.1"/>
    <property type="molecule type" value="Genomic_DNA"/>
</dbReference>
<evidence type="ECO:0000313" key="3">
    <source>
        <dbReference type="Proteomes" id="UP000053660"/>
    </source>
</evidence>
<feature type="non-terminal residue" evidence="2">
    <location>
        <position position="73"/>
    </location>
</feature>
<dbReference type="Proteomes" id="UP000053660">
    <property type="component" value="Unassembled WGS sequence"/>
</dbReference>
<feature type="compositionally biased region" description="Polar residues" evidence="1">
    <location>
        <begin position="51"/>
        <end position="60"/>
    </location>
</feature>
<accession>A0A0B1SCI1</accession>
<gene>
    <name evidence="2" type="ORF">OESDEN_19077</name>
</gene>
<name>A0A0B1SCI1_OESDE</name>
<evidence type="ECO:0000313" key="2">
    <source>
        <dbReference type="EMBL" id="KHJ81237.1"/>
    </source>
</evidence>
<keyword evidence="3" id="KW-1185">Reference proteome</keyword>
<protein>
    <submittedName>
        <fullName evidence="2">Uncharacterized protein</fullName>
    </submittedName>
</protein>
<organism evidence="2 3">
    <name type="scientific">Oesophagostomum dentatum</name>
    <name type="common">Nodular worm</name>
    <dbReference type="NCBI Taxonomy" id="61180"/>
    <lineage>
        <taxon>Eukaryota</taxon>
        <taxon>Metazoa</taxon>
        <taxon>Ecdysozoa</taxon>
        <taxon>Nematoda</taxon>
        <taxon>Chromadorea</taxon>
        <taxon>Rhabditida</taxon>
        <taxon>Rhabditina</taxon>
        <taxon>Rhabditomorpha</taxon>
        <taxon>Strongyloidea</taxon>
        <taxon>Strongylidae</taxon>
        <taxon>Oesophagostomum</taxon>
    </lineage>
</organism>
<sequence>MRLLGHNPFSYFREKHCTTSFVHKALVILGTTLALGLKKWTPPLRRKRLFSSNEQRQDSAGSKEVIPSRIQCD</sequence>
<dbReference type="AlphaFoldDB" id="A0A0B1SCI1"/>
<evidence type="ECO:0000256" key="1">
    <source>
        <dbReference type="SAM" id="MobiDB-lite"/>
    </source>
</evidence>
<proteinExistence type="predicted"/>